<sequence>MKMLLDIEDDPGLHSADSEDEDANESSNYNAGQECLDRLVISLGGNMIVPVASELLPAYLDVPEWQKHHATLIAVAQIAKVCSKVMIKNLEQMVTMVLNTFPNPHPRVRWAAINAIGQLSTDMGPDLQVQYHQRVLPALAASMDDFQNPQDYFADEIGVLSPNQFQVDELYAGEENLMLKEQVEALLQENIIL</sequence>
<accession>A0ABY9BIU2</accession>
<organism evidence="7 8">
    <name type="scientific">Vitis vinifera</name>
    <name type="common">Grape</name>
    <dbReference type="NCBI Taxonomy" id="29760"/>
    <lineage>
        <taxon>Eukaryota</taxon>
        <taxon>Viridiplantae</taxon>
        <taxon>Streptophyta</taxon>
        <taxon>Embryophyta</taxon>
        <taxon>Tracheophyta</taxon>
        <taxon>Spermatophyta</taxon>
        <taxon>Magnoliopsida</taxon>
        <taxon>eudicotyledons</taxon>
        <taxon>Gunneridae</taxon>
        <taxon>Pentapetalae</taxon>
        <taxon>rosids</taxon>
        <taxon>Vitales</taxon>
        <taxon>Vitaceae</taxon>
        <taxon>Viteae</taxon>
        <taxon>Vitis</taxon>
    </lineage>
</organism>
<dbReference type="Pfam" id="PF13513">
    <property type="entry name" value="HEAT_EZ"/>
    <property type="match status" value="1"/>
</dbReference>
<dbReference type="Proteomes" id="UP001227230">
    <property type="component" value="Chromosome 2"/>
</dbReference>
<dbReference type="PANTHER" id="PTHR10527">
    <property type="entry name" value="IMPORTIN BETA"/>
    <property type="match status" value="1"/>
</dbReference>
<evidence type="ECO:0000256" key="5">
    <source>
        <dbReference type="ARBA" id="ARBA00022927"/>
    </source>
</evidence>
<evidence type="ECO:0000256" key="6">
    <source>
        <dbReference type="SAM" id="MobiDB-lite"/>
    </source>
</evidence>
<dbReference type="InterPro" id="IPR016024">
    <property type="entry name" value="ARM-type_fold"/>
</dbReference>
<keyword evidence="3" id="KW-0963">Cytoplasm</keyword>
<name>A0ABY9BIU2_VITVI</name>
<gene>
    <name evidence="7" type="ORF">VitviT2T_002329</name>
</gene>
<evidence type="ECO:0000256" key="1">
    <source>
        <dbReference type="ARBA" id="ARBA00004496"/>
    </source>
</evidence>
<comment type="subcellular location">
    <subcellularLocation>
        <location evidence="1">Cytoplasm</location>
    </subcellularLocation>
</comment>
<dbReference type="InterPro" id="IPR041653">
    <property type="entry name" value="Importin_rep_4"/>
</dbReference>
<dbReference type="InterPro" id="IPR011989">
    <property type="entry name" value="ARM-like"/>
</dbReference>
<evidence type="ECO:0000256" key="3">
    <source>
        <dbReference type="ARBA" id="ARBA00022490"/>
    </source>
</evidence>
<protein>
    <recommendedName>
        <fullName evidence="9">Importin-5</fullName>
    </recommendedName>
</protein>
<evidence type="ECO:0000256" key="2">
    <source>
        <dbReference type="ARBA" id="ARBA00022448"/>
    </source>
</evidence>
<evidence type="ECO:0008006" key="9">
    <source>
        <dbReference type="Google" id="ProtNLM"/>
    </source>
</evidence>
<evidence type="ECO:0000313" key="7">
    <source>
        <dbReference type="EMBL" id="WJZ82582.1"/>
    </source>
</evidence>
<dbReference type="Pfam" id="PF18808">
    <property type="entry name" value="Importin_rep_4"/>
    <property type="match status" value="1"/>
</dbReference>
<feature type="compositionally biased region" description="Acidic residues" evidence="6">
    <location>
        <begin position="1"/>
        <end position="10"/>
    </location>
</feature>
<keyword evidence="5" id="KW-0653">Protein transport</keyword>
<keyword evidence="8" id="KW-1185">Reference proteome</keyword>
<feature type="region of interest" description="Disordered" evidence="6">
    <location>
        <begin position="1"/>
        <end position="29"/>
    </location>
</feature>
<dbReference type="Gene3D" id="1.25.10.10">
    <property type="entry name" value="Leucine-rich Repeat Variant"/>
    <property type="match status" value="1"/>
</dbReference>
<proteinExistence type="predicted"/>
<dbReference type="InterPro" id="IPR040122">
    <property type="entry name" value="Importin_beta"/>
</dbReference>
<keyword evidence="4" id="KW-0677">Repeat</keyword>
<dbReference type="EMBL" id="CP126649">
    <property type="protein sequence ID" value="WJZ82582.1"/>
    <property type="molecule type" value="Genomic_DNA"/>
</dbReference>
<reference evidence="7 8" key="1">
    <citation type="journal article" date="2023" name="Hortic Res">
        <title>The complete reference genome for grapevine (Vitis vinifera L.) genetics and breeding.</title>
        <authorList>
            <person name="Shi X."/>
            <person name="Cao S."/>
            <person name="Wang X."/>
            <person name="Huang S."/>
            <person name="Wang Y."/>
            <person name="Liu Z."/>
            <person name="Liu W."/>
            <person name="Leng X."/>
            <person name="Peng Y."/>
            <person name="Wang N."/>
            <person name="Wang Y."/>
            <person name="Ma Z."/>
            <person name="Xu X."/>
            <person name="Zhang F."/>
            <person name="Xue H."/>
            <person name="Zhong H."/>
            <person name="Wang Y."/>
            <person name="Zhang K."/>
            <person name="Velt A."/>
            <person name="Avia K."/>
            <person name="Holtgrawe D."/>
            <person name="Grimplet J."/>
            <person name="Matus J.T."/>
            <person name="Ware D."/>
            <person name="Wu X."/>
            <person name="Wang H."/>
            <person name="Liu C."/>
            <person name="Fang Y."/>
            <person name="Rustenholz C."/>
            <person name="Cheng Z."/>
            <person name="Xiao H."/>
            <person name="Zhou Y."/>
        </authorList>
    </citation>
    <scope>NUCLEOTIDE SEQUENCE [LARGE SCALE GENOMIC DNA]</scope>
    <source>
        <strain evidence="8">cv. Pinot noir / PN40024</strain>
        <tissue evidence="7">Leaf</tissue>
    </source>
</reference>
<evidence type="ECO:0000313" key="8">
    <source>
        <dbReference type="Proteomes" id="UP001227230"/>
    </source>
</evidence>
<evidence type="ECO:0000256" key="4">
    <source>
        <dbReference type="ARBA" id="ARBA00022737"/>
    </source>
</evidence>
<dbReference type="SUPFAM" id="SSF48371">
    <property type="entry name" value="ARM repeat"/>
    <property type="match status" value="1"/>
</dbReference>
<keyword evidence="2" id="KW-0813">Transport</keyword>